<dbReference type="Proteomes" id="UP001153050">
    <property type="component" value="Unassembled WGS sequence"/>
</dbReference>
<name>A0ABN8KHH8_9HYPH</name>
<dbReference type="EMBL" id="CAKXZT010000164">
    <property type="protein sequence ID" value="CAH2408238.1"/>
    <property type="molecule type" value="Genomic_DNA"/>
</dbReference>
<proteinExistence type="predicted"/>
<comment type="caution">
    <text evidence="1">The sequence shown here is derived from an EMBL/GenBank/DDBJ whole genome shotgun (WGS) entry which is preliminary data.</text>
</comment>
<keyword evidence="2" id="KW-1185">Reference proteome</keyword>
<organism evidence="1 2">
    <name type="scientific">Mesorhizobium escarrei</name>
    <dbReference type="NCBI Taxonomy" id="666018"/>
    <lineage>
        <taxon>Bacteria</taxon>
        <taxon>Pseudomonadati</taxon>
        <taxon>Pseudomonadota</taxon>
        <taxon>Alphaproteobacteria</taxon>
        <taxon>Hyphomicrobiales</taxon>
        <taxon>Phyllobacteriaceae</taxon>
        <taxon>Mesorhizobium</taxon>
    </lineage>
</organism>
<evidence type="ECO:0000313" key="1">
    <source>
        <dbReference type="EMBL" id="CAH2408238.1"/>
    </source>
</evidence>
<evidence type="ECO:0000313" key="2">
    <source>
        <dbReference type="Proteomes" id="UP001153050"/>
    </source>
</evidence>
<gene>
    <name evidence="1" type="ORF">MES5069_660027</name>
</gene>
<protein>
    <submittedName>
        <fullName evidence="1">Uncharacterized protein</fullName>
    </submittedName>
</protein>
<sequence>MRESHDFQMPAVTAPSKVETQLAIARNDPRRPAVLGAELIIGRRESLKASALDHGARDALLSGSRHDQARSAIQCRVSAAQLHLTAAQVSAHSPLSGGPALLLLPSDNALRLGQECDARSQASAPIVCGWRSHIVPTCIDFSQMEACSPAVDVLAIELAKLRARNRRQVSRQKSRP</sequence>
<accession>A0ABN8KHH8</accession>
<reference evidence="1 2" key="1">
    <citation type="submission" date="2022-03" db="EMBL/GenBank/DDBJ databases">
        <authorList>
            <person name="Brunel B."/>
        </authorList>
    </citation>
    <scope>NUCLEOTIDE SEQUENCE [LARGE SCALE GENOMIC DNA]</scope>
    <source>
        <strain evidence="1">STM5069sample</strain>
    </source>
</reference>